<dbReference type="RefSeq" id="WP_255159638.1">
    <property type="nucleotide sequence ID" value="NZ_CP101497.1"/>
</dbReference>
<accession>A0ABY5FWH7</accession>
<feature type="transmembrane region" description="Helical" evidence="1">
    <location>
        <begin position="430"/>
        <end position="450"/>
    </location>
</feature>
<sequence length="586" mass="60910">MRQRAEFRRRAALRVALSVLGTSMIGAGLMVPSAWALASGLDPDPAEPSEAGSSVHGTGQLVFEGTSARDSFSIDGETQDSLTDSVTITVTCVDFACTFEGVPYWLRLVTEGTIVDSAIVVSWSQPASGTPCAADDSPDYYENQTEGIATLTAEALTATGREAPSDWIECSDTRRVTRWGSDLVLDATRVSGDPCVLDEAVCPESRAVDVAIPVDAPVAPSTPSVFSELHTPADTLAPQQVITAVLLTLVLVILLALPTALLNSASSTGAGKVAAWRASIAARRAALGSGLPTGLRQTGEKARAWWARASTAKRGLPLAVATLLVAAIMSGFVDPDFGAGASTPRVLLSIVLGFTLEVLLGWVAMLVLLPRLIAGVDARLDVRPATLLIVLGAVIVTRLTGFEPGIVFGLVAGVAVGATLATAARVRVALASLGWGYGLALLAWVTYAALEPAVLDAAAASTDGLPPLGLVLLREALAAMTMAGIAALPVALVPARGLTGHEVWLWSKPLWAGLYAVGLLSFFLVLMPMPFAWAGVEAALATWVTGYLIYAGVAVALWLAVTQPWKRDTEPQPLAPAESPAAELVE</sequence>
<keyword evidence="1" id="KW-1133">Transmembrane helix</keyword>
<evidence type="ECO:0000256" key="1">
    <source>
        <dbReference type="SAM" id="Phobius"/>
    </source>
</evidence>
<dbReference type="Proteomes" id="UP001060039">
    <property type="component" value="Chromosome"/>
</dbReference>
<feature type="transmembrane region" description="Helical" evidence="1">
    <location>
        <begin position="315"/>
        <end position="333"/>
    </location>
</feature>
<keyword evidence="1" id="KW-0472">Membrane</keyword>
<feature type="transmembrane region" description="Helical" evidence="1">
    <location>
        <begin position="345"/>
        <end position="368"/>
    </location>
</feature>
<name>A0ABY5FWH7_9MICO</name>
<evidence type="ECO:0000313" key="3">
    <source>
        <dbReference type="Proteomes" id="UP001060039"/>
    </source>
</evidence>
<feature type="transmembrane region" description="Helical" evidence="1">
    <location>
        <begin position="241"/>
        <end position="262"/>
    </location>
</feature>
<feature type="transmembrane region" description="Helical" evidence="1">
    <location>
        <begin position="540"/>
        <end position="561"/>
    </location>
</feature>
<feature type="transmembrane region" description="Helical" evidence="1">
    <location>
        <begin position="405"/>
        <end position="423"/>
    </location>
</feature>
<feature type="transmembrane region" description="Helical" evidence="1">
    <location>
        <begin position="380"/>
        <end position="399"/>
    </location>
</feature>
<organism evidence="2 3">
    <name type="scientific">Microcella humidisoli</name>
    <dbReference type="NCBI Taxonomy" id="2963406"/>
    <lineage>
        <taxon>Bacteria</taxon>
        <taxon>Bacillati</taxon>
        <taxon>Actinomycetota</taxon>
        <taxon>Actinomycetes</taxon>
        <taxon>Micrococcales</taxon>
        <taxon>Microbacteriaceae</taxon>
        <taxon>Microcella</taxon>
    </lineage>
</organism>
<dbReference type="InterPro" id="IPR006311">
    <property type="entry name" value="TAT_signal"/>
</dbReference>
<keyword evidence="3" id="KW-1185">Reference proteome</keyword>
<protein>
    <submittedName>
        <fullName evidence="2">Uncharacterized protein</fullName>
    </submittedName>
</protein>
<feature type="transmembrane region" description="Helical" evidence="1">
    <location>
        <begin position="470"/>
        <end position="493"/>
    </location>
</feature>
<gene>
    <name evidence="2" type="ORF">NNL39_12710</name>
</gene>
<reference evidence="2" key="1">
    <citation type="submission" date="2022-07" db="EMBL/GenBank/DDBJ databases">
        <title>Taxonomic analysis of Microcella humidisoli nov. sp., isolated from riverside soil.</title>
        <authorList>
            <person name="Molina K.M."/>
            <person name="Kim S.B."/>
        </authorList>
    </citation>
    <scope>NUCLEOTIDE SEQUENCE</scope>
    <source>
        <strain evidence="2">MMS21-STM10</strain>
    </source>
</reference>
<dbReference type="EMBL" id="CP101497">
    <property type="protein sequence ID" value="UTT62494.1"/>
    <property type="molecule type" value="Genomic_DNA"/>
</dbReference>
<dbReference type="PROSITE" id="PS51318">
    <property type="entry name" value="TAT"/>
    <property type="match status" value="1"/>
</dbReference>
<keyword evidence="1" id="KW-0812">Transmembrane</keyword>
<feature type="transmembrane region" description="Helical" evidence="1">
    <location>
        <begin position="514"/>
        <end position="534"/>
    </location>
</feature>
<evidence type="ECO:0000313" key="2">
    <source>
        <dbReference type="EMBL" id="UTT62494.1"/>
    </source>
</evidence>
<proteinExistence type="predicted"/>